<keyword evidence="4 9" id="KW-0805">Transcription regulation</keyword>
<feature type="compositionally biased region" description="Polar residues" evidence="10">
    <location>
        <begin position="13"/>
        <end position="23"/>
    </location>
</feature>
<evidence type="ECO:0000256" key="4">
    <source>
        <dbReference type="ARBA" id="ARBA00023015"/>
    </source>
</evidence>
<sequence>MASLPGFTTNFPAGYPTFQTQGGTFARGSTSSGGSPSIPNPSAEPHFDIFEWHPAYQSCQRYFLDHAQHDNGVQAVCALINICLPFQWTQGPLMNASGPLPHSSGPAAYNMPWPRPGPVTNSRGQPAPAWVSLVPFIRRLVITGMDSSGIMHGFFGEDWRKGVGPMHECERRNYLFAAKSVGWAKVKCQYDMSPHESVPFLKPLQEVQLAEIEGAEKTWSQWLAMEDWMEWSAFLDRCLERRVQPDVFAAAVAQLHAKSPLPGRKIAALVLRPRVAGTNSIDPRAIGFLEQLLALKKVDVSDVLTLTFLYSKDRLPVKAGEEKTPKDAQWNNPPEVEEVIFHRLHKDFAAEERPVNNAEGLRTLIVITRWMQAMVTSHTSDTMIQAMAGIQQPQQQSINVREGLAMLVIGIVENSKILRILNNPKGKDVRKAFTQSLSSFIPFLSNNSAGSQTSLSLANRLEMSQKQHDFYEKLPSVNGQGNENAGLEVAALQLDAVMELPQANTRAGLYIFLNALLVARPLTDDFTIINHLHTRYKLEAQNMATDLITAAFDILANAMYRNEPSQFLFCLKSFLINKVPMLLTQISGSIFPMTVEMCITQALSHVDPNAFPSFSQGFDDIMGSSNSLSDVRQDYLNACVLHGLIQAGTVERLLGEAPMQGPPAKRYEKKELLSQCKANFDKISLYIDELENLDGNAGAIVAAVTDFIAHLCETQTTMYLKQLSCLIFKKPQAMDVMLQFTSPASILRPLCQFLEDWHYDSDQGEYQPVYDEFGAILVLIMAFIYRYDLTYHDIGIGHDTFIAKLLKRGHYSMLPDELSEEQGKHLGNWLKGLYDSDKEGLSNDVFASCRPQDFYLIVPTLFRQTVVACSTGVLSFESVKGGLEYLGETFLLPSLIEGLIWMANYALLQTHNDLDAMIRIFNEIILSTPSSGDAQAMHSTIIAMVSSRLEKCFRTLQRRDPNRTTLEPFIQAIKVHTHYERTVFATLKELDQWTNAPNSTLNNSLRHTVQQLSQWASPASMQPNPPSYTHRQIYASLKMLGATCTLRAIVEEVKTQTDAGNGAAALDVAVSIICAPTVEDSPIAVNWVGSSISAPAPQRTHMNLREILGQEFDSAANLFATDPPTAETIVRLHRRVEAHFASLGEHGLQAPPINIPSVNIADMQSQTISDDLNRAIDDAAAATIVDDISNMDNKALQRSMDELTGAEGLDLSNIGMGNGDSGAGDMSTDLGNLPDLDLGDMGGMGMDMDMNMDMGGGGGGDDDWGLDFDNM</sequence>
<dbReference type="GO" id="GO:0016592">
    <property type="term" value="C:mediator complex"/>
    <property type="evidence" value="ECO:0007669"/>
    <property type="project" value="InterPro"/>
</dbReference>
<comment type="similarity">
    <text evidence="2 9">Belongs to the Mediator complex subunit 5 family.</text>
</comment>
<keyword evidence="12" id="KW-1185">Reference proteome</keyword>
<dbReference type="GO" id="GO:0006357">
    <property type="term" value="P:regulation of transcription by RNA polymerase II"/>
    <property type="evidence" value="ECO:0007669"/>
    <property type="project" value="InterPro"/>
</dbReference>
<organism evidence="11 12">
    <name type="scientific">Stemphylium lycopersici</name>
    <name type="common">Tomato gray leaf spot disease fungus</name>
    <name type="synonym">Thyrospora lycopersici</name>
    <dbReference type="NCBI Taxonomy" id="183478"/>
    <lineage>
        <taxon>Eukaryota</taxon>
        <taxon>Fungi</taxon>
        <taxon>Dikarya</taxon>
        <taxon>Ascomycota</taxon>
        <taxon>Pezizomycotina</taxon>
        <taxon>Dothideomycetes</taxon>
        <taxon>Pleosporomycetidae</taxon>
        <taxon>Pleosporales</taxon>
        <taxon>Pleosporineae</taxon>
        <taxon>Pleosporaceae</taxon>
        <taxon>Stemphylium</taxon>
    </lineage>
</organism>
<proteinExistence type="inferred from homology"/>
<dbReference type="Pfam" id="PF08689">
    <property type="entry name" value="Med5"/>
    <property type="match status" value="1"/>
</dbReference>
<dbReference type="PANTHER" id="PTHR35784:SF1">
    <property type="entry name" value="MEDIATOR OF RNA POLYMERASE II TRANSCRIPTION SUBUNIT 5"/>
    <property type="match status" value="1"/>
</dbReference>
<dbReference type="STRING" id="183478.A0A364N5N2"/>
<comment type="function">
    <text evidence="9">Component of the Mediator complex, a coactivator involved in the regulated transcription of nearly all RNA polymerase II-dependent genes. Mediator functions as a bridge to convey information from gene-specific regulatory proteins to the basal RNA polymerase II transcription machinery. Mediator is recruited to promoters by direct interactions with regulatory proteins and serves as a scaffold for the assembly of a functional preinitiation complex with RNA polymerase II and the general transcription factors.</text>
</comment>
<dbReference type="GO" id="GO:0003712">
    <property type="term" value="F:transcription coregulator activity"/>
    <property type="evidence" value="ECO:0007669"/>
    <property type="project" value="InterPro"/>
</dbReference>
<keyword evidence="7 9" id="KW-0539">Nucleus</keyword>
<accession>A0A364N5N2</accession>
<evidence type="ECO:0000256" key="3">
    <source>
        <dbReference type="ARBA" id="ARBA00020628"/>
    </source>
</evidence>
<evidence type="ECO:0000313" key="12">
    <source>
        <dbReference type="Proteomes" id="UP000249619"/>
    </source>
</evidence>
<evidence type="ECO:0000256" key="5">
    <source>
        <dbReference type="ARBA" id="ARBA00023159"/>
    </source>
</evidence>
<evidence type="ECO:0000256" key="7">
    <source>
        <dbReference type="ARBA" id="ARBA00023242"/>
    </source>
</evidence>
<keyword evidence="5 9" id="KW-0010">Activator</keyword>
<comment type="subcellular location">
    <subcellularLocation>
        <location evidence="1 9">Nucleus</location>
    </subcellularLocation>
</comment>
<dbReference type="Proteomes" id="UP000249619">
    <property type="component" value="Unassembled WGS sequence"/>
</dbReference>
<name>A0A364N5N2_STELY</name>
<evidence type="ECO:0000256" key="9">
    <source>
        <dbReference type="RuleBase" id="RU364142"/>
    </source>
</evidence>
<feature type="region of interest" description="Disordered" evidence="10">
    <location>
        <begin position="13"/>
        <end position="40"/>
    </location>
</feature>
<evidence type="ECO:0000256" key="8">
    <source>
        <dbReference type="ARBA" id="ARBA00031256"/>
    </source>
</evidence>
<gene>
    <name evidence="9" type="primary">MED5</name>
    <name evidence="11" type="ORF">DDE83_004045</name>
</gene>
<comment type="subunit">
    <text evidence="9">Component of the Mediator complex.</text>
</comment>
<evidence type="ECO:0000256" key="2">
    <source>
        <dbReference type="ARBA" id="ARBA00008782"/>
    </source>
</evidence>
<dbReference type="AlphaFoldDB" id="A0A364N5N2"/>
<reference evidence="12" key="1">
    <citation type="submission" date="2018-05" db="EMBL/GenBank/DDBJ databases">
        <title>Draft genome sequence of Stemphylium lycopersici strain CIDEFI 213.</title>
        <authorList>
            <person name="Medina R."/>
            <person name="Franco M.E.E."/>
            <person name="Lucentini C.G."/>
            <person name="Saparrat M.C.N."/>
            <person name="Balatti P.A."/>
        </authorList>
    </citation>
    <scope>NUCLEOTIDE SEQUENCE [LARGE SCALE GENOMIC DNA]</scope>
    <source>
        <strain evidence="12">CIDEFI 213</strain>
    </source>
</reference>
<dbReference type="PANTHER" id="PTHR35784">
    <property type="entry name" value="MEDIATOR OF RNA POLYMERASE II TRANSCRIPTION SUBUNIT 5"/>
    <property type="match status" value="1"/>
</dbReference>
<dbReference type="EMBL" id="QGDH01000048">
    <property type="protein sequence ID" value="RAR12648.1"/>
    <property type="molecule type" value="Genomic_DNA"/>
</dbReference>
<keyword evidence="6 9" id="KW-0804">Transcription</keyword>
<dbReference type="InterPro" id="IPR014801">
    <property type="entry name" value="Mediator_Med5_fun"/>
</dbReference>
<comment type="caution">
    <text evidence="11">The sequence shown here is derived from an EMBL/GenBank/DDBJ whole genome shotgun (WGS) entry which is preliminary data.</text>
</comment>
<evidence type="ECO:0000256" key="6">
    <source>
        <dbReference type="ARBA" id="ARBA00023163"/>
    </source>
</evidence>
<evidence type="ECO:0000256" key="1">
    <source>
        <dbReference type="ARBA" id="ARBA00004123"/>
    </source>
</evidence>
<evidence type="ECO:0000256" key="10">
    <source>
        <dbReference type="SAM" id="MobiDB-lite"/>
    </source>
</evidence>
<evidence type="ECO:0000313" key="11">
    <source>
        <dbReference type="EMBL" id="RAR12648.1"/>
    </source>
</evidence>
<protein>
    <recommendedName>
        <fullName evidence="3 9">Mediator of RNA polymerase II transcription subunit 5</fullName>
    </recommendedName>
    <alternativeName>
        <fullName evidence="8 9">Mediator complex subunit 5</fullName>
    </alternativeName>
</protein>
<feature type="compositionally biased region" description="Low complexity" evidence="10">
    <location>
        <begin position="28"/>
        <end position="40"/>
    </location>
</feature>